<evidence type="ECO:0000313" key="2">
    <source>
        <dbReference type="EMBL" id="CAG8735557.1"/>
    </source>
</evidence>
<comment type="caution">
    <text evidence="2">The sequence shown here is derived from an EMBL/GenBank/DDBJ whole genome shotgun (WGS) entry which is preliminary data.</text>
</comment>
<dbReference type="EMBL" id="CAJVQB010009977">
    <property type="protein sequence ID" value="CAG8735557.1"/>
    <property type="molecule type" value="Genomic_DNA"/>
</dbReference>
<protein>
    <submittedName>
        <fullName evidence="2">27329_t:CDS:1</fullName>
    </submittedName>
</protein>
<keyword evidence="3" id="KW-1185">Reference proteome</keyword>
<evidence type="ECO:0000256" key="1">
    <source>
        <dbReference type="SAM" id="MobiDB-lite"/>
    </source>
</evidence>
<accession>A0ABN7V604</accession>
<name>A0ABN7V604_GIGMA</name>
<sequence>MAEPNDNETSIEIVSNELPPNETTPGGSSSNVSEGPNIFWKAIEEGNLIQDMRQINVKNLFRDTRNLFRDTRNLFRDTRNLFRDTRNLFRDTRNLFRDIRNREIKYVSISDNKKAVIVFVGFHDDTYADSDNKQIQLCNIEDSIKYGKFLANGDLVVITKNGTYKYSQKKLFLNTKTWIMPSYFRLDYRYCCNEIFGGINDEYILYGAYNHIYQWNTKKCDLQMQYIIKQPWSKICEKDAIYSLKFDHRAAFSNTKKLMATIDGRELVIFSVKTGIPIITKNLNESFNCLEFVSNGHDEYLLVYFRPNKRCYDQEYNPLNNLDKVERKFTYYRTMRFKLLKLSCPERFTDVTIDLYDSLLETLSNEIPNLFGQNMNLELEDFELLKIISGQIVVCHRNQIIAFKLINILQKIVDKNNNECEDEDVHDGWSDYLPSVPKLFKNCSYGNCLDSDIPNPKEVSFCVEKYNRKLKIDLKIDFENKVFLRSLNDEIRNEVISKERQIRIISCNILQNDKIIILTKCHSFIFYESPNCCNEFNIDLNRRHPININFLVNTIALLIPLALLAQLVKKSKVISIGPTLQIPVDTADSNIAFCRMVDEIIYNKLLLVEYGPELLRYAIRSRYDDVAIKIFEKSIEYFNENPLQNACFLGIISYSFKSLQKHQHIQATKFIDLICNNLDPLNPTSLNSFKILYLDYSHLHAICHNLSELNIKLSGDYDPNDPWNLSNAFYQKFENGSISPNPVLVQAPNSNTNMYADFRTALIAMYMVLAGMLIN</sequence>
<dbReference type="SUPFAM" id="SSF69322">
    <property type="entry name" value="Tricorn protease domain 2"/>
    <property type="match status" value="1"/>
</dbReference>
<feature type="compositionally biased region" description="Polar residues" evidence="1">
    <location>
        <begin position="21"/>
        <end position="34"/>
    </location>
</feature>
<evidence type="ECO:0000313" key="3">
    <source>
        <dbReference type="Proteomes" id="UP000789901"/>
    </source>
</evidence>
<proteinExistence type="predicted"/>
<dbReference type="Proteomes" id="UP000789901">
    <property type="component" value="Unassembled WGS sequence"/>
</dbReference>
<reference evidence="2 3" key="1">
    <citation type="submission" date="2021-06" db="EMBL/GenBank/DDBJ databases">
        <authorList>
            <person name="Kallberg Y."/>
            <person name="Tangrot J."/>
            <person name="Rosling A."/>
        </authorList>
    </citation>
    <scope>NUCLEOTIDE SEQUENCE [LARGE SCALE GENOMIC DNA]</scope>
    <source>
        <strain evidence="2 3">120-4 pot B 10/14</strain>
    </source>
</reference>
<gene>
    <name evidence="2" type="ORF">GMARGA_LOCUS14813</name>
</gene>
<organism evidence="2 3">
    <name type="scientific">Gigaspora margarita</name>
    <dbReference type="NCBI Taxonomy" id="4874"/>
    <lineage>
        <taxon>Eukaryota</taxon>
        <taxon>Fungi</taxon>
        <taxon>Fungi incertae sedis</taxon>
        <taxon>Mucoromycota</taxon>
        <taxon>Glomeromycotina</taxon>
        <taxon>Glomeromycetes</taxon>
        <taxon>Diversisporales</taxon>
        <taxon>Gigasporaceae</taxon>
        <taxon>Gigaspora</taxon>
    </lineage>
</organism>
<feature type="region of interest" description="Disordered" evidence="1">
    <location>
        <begin position="1"/>
        <end position="35"/>
    </location>
</feature>